<evidence type="ECO:0000256" key="2">
    <source>
        <dbReference type="SAM" id="SignalP"/>
    </source>
</evidence>
<evidence type="ECO:0000313" key="4">
    <source>
        <dbReference type="EMBL" id="SHE46451.1"/>
    </source>
</evidence>
<dbReference type="Gene3D" id="3.40.30.10">
    <property type="entry name" value="Glutaredoxin"/>
    <property type="match status" value="1"/>
</dbReference>
<accession>A0A1M4TPR0</accession>
<evidence type="ECO:0000313" key="5">
    <source>
        <dbReference type="Proteomes" id="UP000242857"/>
    </source>
</evidence>
<keyword evidence="5" id="KW-1185">Reference proteome</keyword>
<keyword evidence="4" id="KW-0413">Isomerase</keyword>
<dbReference type="InterPro" id="IPR000866">
    <property type="entry name" value="AhpC/TSA"/>
</dbReference>
<name>A0A1M4TPR0_9GAMM</name>
<dbReference type="PANTHER" id="PTHR42852:SF17">
    <property type="entry name" value="THIOREDOXIN-LIKE PROTEIN HI_1115"/>
    <property type="match status" value="1"/>
</dbReference>
<dbReference type="PROSITE" id="PS51352">
    <property type="entry name" value="THIOREDOXIN_2"/>
    <property type="match status" value="1"/>
</dbReference>
<protein>
    <submittedName>
        <fullName evidence="4">Thiol-disulfide isomerase or thioredoxin</fullName>
    </submittedName>
</protein>
<dbReference type="STRING" id="213588.SAMN02745204_00503"/>
<dbReference type="Proteomes" id="UP000242857">
    <property type="component" value="Unassembled WGS sequence"/>
</dbReference>
<dbReference type="GO" id="GO:0016853">
    <property type="term" value="F:isomerase activity"/>
    <property type="evidence" value="ECO:0007669"/>
    <property type="project" value="UniProtKB-KW"/>
</dbReference>
<dbReference type="InterPro" id="IPR017937">
    <property type="entry name" value="Thioredoxin_CS"/>
</dbReference>
<dbReference type="GO" id="GO:0016209">
    <property type="term" value="F:antioxidant activity"/>
    <property type="evidence" value="ECO:0007669"/>
    <property type="project" value="InterPro"/>
</dbReference>
<dbReference type="SUPFAM" id="SSF52833">
    <property type="entry name" value="Thioredoxin-like"/>
    <property type="match status" value="1"/>
</dbReference>
<proteinExistence type="predicted"/>
<dbReference type="AlphaFoldDB" id="A0A1M4TPR0"/>
<dbReference type="InterPro" id="IPR036249">
    <property type="entry name" value="Thioredoxin-like_sf"/>
</dbReference>
<feature type="signal peptide" evidence="2">
    <location>
        <begin position="1"/>
        <end position="19"/>
    </location>
</feature>
<dbReference type="GO" id="GO:0015036">
    <property type="term" value="F:disulfide oxidoreductase activity"/>
    <property type="evidence" value="ECO:0007669"/>
    <property type="project" value="UniProtKB-ARBA"/>
</dbReference>
<gene>
    <name evidence="4" type="ORF">SAMN02745204_00503</name>
</gene>
<feature type="chain" id="PRO_5012296250" evidence="2">
    <location>
        <begin position="20"/>
        <end position="180"/>
    </location>
</feature>
<dbReference type="PANTHER" id="PTHR42852">
    <property type="entry name" value="THIOL:DISULFIDE INTERCHANGE PROTEIN DSBE"/>
    <property type="match status" value="1"/>
</dbReference>
<dbReference type="CDD" id="cd02966">
    <property type="entry name" value="TlpA_like_family"/>
    <property type="match status" value="1"/>
</dbReference>
<dbReference type="RefSeq" id="WP_072755053.1">
    <property type="nucleotide sequence ID" value="NZ_FQUK01000005.1"/>
</dbReference>
<dbReference type="PROSITE" id="PS00194">
    <property type="entry name" value="THIOREDOXIN_1"/>
    <property type="match status" value="1"/>
</dbReference>
<reference evidence="5" key="1">
    <citation type="submission" date="2016-11" db="EMBL/GenBank/DDBJ databases">
        <authorList>
            <person name="Varghese N."/>
            <person name="Submissions S."/>
        </authorList>
    </citation>
    <scope>NUCLEOTIDE SEQUENCE [LARGE SCALE GENOMIC DNA]</scope>
    <source>
        <strain evidence="5">DSM 14834</strain>
    </source>
</reference>
<keyword evidence="1" id="KW-0676">Redox-active center</keyword>
<dbReference type="InterPro" id="IPR050553">
    <property type="entry name" value="Thioredoxin_ResA/DsbE_sf"/>
</dbReference>
<keyword evidence="2" id="KW-0732">Signal</keyword>
<dbReference type="OrthoDB" id="9796554at2"/>
<evidence type="ECO:0000259" key="3">
    <source>
        <dbReference type="PROSITE" id="PS51352"/>
    </source>
</evidence>
<organism evidence="4 5">
    <name type="scientific">Thermomonas hydrothermalis</name>
    <dbReference type="NCBI Taxonomy" id="213588"/>
    <lineage>
        <taxon>Bacteria</taxon>
        <taxon>Pseudomonadati</taxon>
        <taxon>Pseudomonadota</taxon>
        <taxon>Gammaproteobacteria</taxon>
        <taxon>Lysobacterales</taxon>
        <taxon>Lysobacteraceae</taxon>
        <taxon>Thermomonas</taxon>
    </lineage>
</organism>
<dbReference type="Pfam" id="PF00578">
    <property type="entry name" value="AhpC-TSA"/>
    <property type="match status" value="1"/>
</dbReference>
<dbReference type="InterPro" id="IPR013766">
    <property type="entry name" value="Thioredoxin_domain"/>
</dbReference>
<dbReference type="EMBL" id="FQUK01000005">
    <property type="protein sequence ID" value="SHE46451.1"/>
    <property type="molecule type" value="Genomic_DNA"/>
</dbReference>
<feature type="domain" description="Thioredoxin" evidence="3">
    <location>
        <begin position="22"/>
        <end position="162"/>
    </location>
</feature>
<sequence>MRRILLVFALLFLTHVAHAGGPTIGEVAPVAVGKGRDGKPLTLDQYRGRIVVLTFWASWCGYCLKELPVLDSLQRHAGQVLQVIAVNVQDTPDDYRVMMRQMKHYTLVQSRDSDGGIAKTYDVNSYPNLWIIDREGRVAAHYKGYDEDTLESIIDDINALLRATPASAMPPAAAASGEAG</sequence>
<evidence type="ECO:0000256" key="1">
    <source>
        <dbReference type="ARBA" id="ARBA00023284"/>
    </source>
</evidence>